<feature type="compositionally biased region" description="Acidic residues" evidence="3">
    <location>
        <begin position="153"/>
        <end position="167"/>
    </location>
</feature>
<comment type="subcellular location">
    <subcellularLocation>
        <location evidence="1">Nucleus</location>
    </subcellularLocation>
</comment>
<feature type="compositionally biased region" description="Polar residues" evidence="3">
    <location>
        <begin position="279"/>
        <end position="293"/>
    </location>
</feature>
<dbReference type="Proteomes" id="UP001164746">
    <property type="component" value="Chromosome 11"/>
</dbReference>
<feature type="compositionally biased region" description="Polar residues" evidence="3">
    <location>
        <begin position="226"/>
        <end position="241"/>
    </location>
</feature>
<dbReference type="Pfam" id="PF00808">
    <property type="entry name" value="CBFD_NFYB_HMF"/>
    <property type="match status" value="1"/>
</dbReference>
<evidence type="ECO:0000313" key="5">
    <source>
        <dbReference type="EMBL" id="WAR19173.1"/>
    </source>
</evidence>
<feature type="region of interest" description="Disordered" evidence="3">
    <location>
        <begin position="611"/>
        <end position="634"/>
    </location>
</feature>
<dbReference type="CDD" id="cd22906">
    <property type="entry name" value="HFD_DRAP1"/>
    <property type="match status" value="1"/>
</dbReference>
<protein>
    <submittedName>
        <fullName evidence="5">NC2A-like protein</fullName>
    </submittedName>
</protein>
<feature type="compositionally biased region" description="Polar residues" evidence="3">
    <location>
        <begin position="494"/>
        <end position="514"/>
    </location>
</feature>
<dbReference type="PANTHER" id="PTHR10252:SF5">
    <property type="entry name" value="DR1-ASSOCIATED COREPRESSOR"/>
    <property type="match status" value="1"/>
</dbReference>
<evidence type="ECO:0000313" key="6">
    <source>
        <dbReference type="Proteomes" id="UP001164746"/>
    </source>
</evidence>
<dbReference type="Gene3D" id="1.10.20.10">
    <property type="entry name" value="Histone, subunit A"/>
    <property type="match status" value="1"/>
</dbReference>
<gene>
    <name evidence="5" type="ORF">MAR_001011</name>
</gene>
<feature type="region of interest" description="Disordered" evidence="3">
    <location>
        <begin position="453"/>
        <end position="549"/>
    </location>
</feature>
<sequence>MPSKKKKYNSRFPPARIKKIMQKDEEVGKVAAAVPVIISRALELFIDSLMEKTAAVTRAKNAKTLSASHIKQAIHSEKTFDFLRDLVKNVPDHQTEDDAEYPGPSTSAVNTMVPEKKPKLGRPKKEGGRGPGRPRKVRPEETQELKSAQSVTDSDEETETDEGDNYDSDTGVGPSPPPPQPDPQGARPTDFLVQGDRRDQTSTAQYNIHSHGGQMGGIRPPLPVPTMSQQPFCSGNTGMTMPSSAQQQGGQPQVSSGAYHLQGGPPLQPGMMMRPPLPQVTSAPLVTSASSHRAQQSESSTKQSETAQSNPPQHFTPQHFPPGFQVPSMPFQQYSGMMGGHGHHPQMGSGHFMPPHSMPGMPGFPPQFMPAQSHPGMMAPNMGMQGPMMSLLSDMRPPGPPPLVPIGSIQENQDNDMPLDMSINNKNRSQERTTTSTSPMVTLSQIPTPTWAPPSLPRPPHFKQGFPGAGLYSPREQVPNPGGPQGMPYFGSQGHMSDSSSVLSGRNNIKTVEQGTDKHAKSKSPQPKADEGDEFNRKKDSSSAYLPQDIKMSECDNKILNFTKINANRNNFAENGKHSDLTSGQRDSVIVKSKEIPGNNVNAEGRTVSYSGLPNFISRSNAKVDTHEDDDYDA</sequence>
<feature type="compositionally biased region" description="Basic and acidic residues" evidence="3">
    <location>
        <begin position="114"/>
        <end position="128"/>
    </location>
</feature>
<feature type="compositionally biased region" description="Polar residues" evidence="3">
    <location>
        <begin position="611"/>
        <end position="623"/>
    </location>
</feature>
<proteinExistence type="predicted"/>
<accession>A0ABY7FAH4</accession>
<feature type="compositionally biased region" description="Low complexity" evidence="3">
    <location>
        <begin position="242"/>
        <end position="258"/>
    </location>
</feature>
<evidence type="ECO:0000256" key="2">
    <source>
        <dbReference type="ARBA" id="ARBA00023242"/>
    </source>
</evidence>
<evidence type="ECO:0000256" key="1">
    <source>
        <dbReference type="ARBA" id="ARBA00004123"/>
    </source>
</evidence>
<feature type="region of interest" description="Disordered" evidence="3">
    <location>
        <begin position="93"/>
        <end position="325"/>
    </location>
</feature>
<keyword evidence="6" id="KW-1185">Reference proteome</keyword>
<organism evidence="5 6">
    <name type="scientific">Mya arenaria</name>
    <name type="common">Soft-shell clam</name>
    <dbReference type="NCBI Taxonomy" id="6604"/>
    <lineage>
        <taxon>Eukaryota</taxon>
        <taxon>Metazoa</taxon>
        <taxon>Spiralia</taxon>
        <taxon>Lophotrochozoa</taxon>
        <taxon>Mollusca</taxon>
        <taxon>Bivalvia</taxon>
        <taxon>Autobranchia</taxon>
        <taxon>Heteroconchia</taxon>
        <taxon>Euheterodonta</taxon>
        <taxon>Imparidentia</taxon>
        <taxon>Neoheterodontei</taxon>
        <taxon>Myida</taxon>
        <taxon>Myoidea</taxon>
        <taxon>Myidae</taxon>
        <taxon>Mya</taxon>
    </lineage>
</organism>
<dbReference type="PANTHER" id="PTHR10252">
    <property type="entry name" value="HISTONE-LIKE TRANSCRIPTION FACTOR CCAAT-RELATED"/>
    <property type="match status" value="1"/>
</dbReference>
<keyword evidence="2" id="KW-0539">Nucleus</keyword>
<feature type="compositionally biased region" description="Basic and acidic residues" evidence="3">
    <location>
        <begin position="528"/>
        <end position="541"/>
    </location>
</feature>
<dbReference type="InterPro" id="IPR050568">
    <property type="entry name" value="Transcr_DNA_Rep_Reg"/>
</dbReference>
<evidence type="ECO:0000259" key="4">
    <source>
        <dbReference type="Pfam" id="PF00808"/>
    </source>
</evidence>
<feature type="domain" description="Transcription factor CBF/NF-Y/archaeal histone" evidence="4">
    <location>
        <begin position="11"/>
        <end position="74"/>
    </location>
</feature>
<dbReference type="SUPFAM" id="SSF47113">
    <property type="entry name" value="Histone-fold"/>
    <property type="match status" value="1"/>
</dbReference>
<evidence type="ECO:0000256" key="3">
    <source>
        <dbReference type="SAM" id="MobiDB-lite"/>
    </source>
</evidence>
<feature type="compositionally biased region" description="Low complexity" evidence="3">
    <location>
        <begin position="294"/>
        <end position="325"/>
    </location>
</feature>
<dbReference type="EMBL" id="CP111022">
    <property type="protein sequence ID" value="WAR19173.1"/>
    <property type="molecule type" value="Genomic_DNA"/>
</dbReference>
<name>A0ABY7FAH4_MYAAR</name>
<reference evidence="5" key="1">
    <citation type="submission" date="2022-11" db="EMBL/GenBank/DDBJ databases">
        <title>Centuries of genome instability and evolution in soft-shell clam transmissible cancer (bioRxiv).</title>
        <authorList>
            <person name="Hart S.F.M."/>
            <person name="Yonemitsu M.A."/>
            <person name="Giersch R.M."/>
            <person name="Beal B.F."/>
            <person name="Arriagada G."/>
            <person name="Davis B.W."/>
            <person name="Ostrander E.A."/>
            <person name="Goff S.P."/>
            <person name="Metzger M.J."/>
        </authorList>
    </citation>
    <scope>NUCLEOTIDE SEQUENCE</scope>
    <source>
        <strain evidence="5">MELC-2E11</strain>
        <tissue evidence="5">Siphon/mantle</tissue>
    </source>
</reference>
<dbReference type="InterPro" id="IPR009072">
    <property type="entry name" value="Histone-fold"/>
</dbReference>
<dbReference type="InterPro" id="IPR003958">
    <property type="entry name" value="CBFA_NFYB_domain"/>
</dbReference>